<dbReference type="AlphaFoldDB" id="A0A0A9FT03"/>
<protein>
    <submittedName>
        <fullName evidence="1">Uncharacterized protein</fullName>
    </submittedName>
</protein>
<organism evidence="1">
    <name type="scientific">Arundo donax</name>
    <name type="common">Giant reed</name>
    <name type="synonym">Donax arundinaceus</name>
    <dbReference type="NCBI Taxonomy" id="35708"/>
    <lineage>
        <taxon>Eukaryota</taxon>
        <taxon>Viridiplantae</taxon>
        <taxon>Streptophyta</taxon>
        <taxon>Embryophyta</taxon>
        <taxon>Tracheophyta</taxon>
        <taxon>Spermatophyta</taxon>
        <taxon>Magnoliopsida</taxon>
        <taxon>Liliopsida</taxon>
        <taxon>Poales</taxon>
        <taxon>Poaceae</taxon>
        <taxon>PACMAD clade</taxon>
        <taxon>Arundinoideae</taxon>
        <taxon>Arundineae</taxon>
        <taxon>Arundo</taxon>
    </lineage>
</organism>
<name>A0A0A9FT03_ARUDO</name>
<sequence length="84" mass="8918">MNRSAPLPHTRKFRQQTRTANARLATAAGVGQDNPTPGSRIAHDVAERSISGRALRATAEKKAVATVHNAADAFVSRQGERGAD</sequence>
<reference evidence="1" key="2">
    <citation type="journal article" date="2015" name="Data Brief">
        <title>Shoot transcriptome of the giant reed, Arundo donax.</title>
        <authorList>
            <person name="Barrero R.A."/>
            <person name="Guerrero F.D."/>
            <person name="Moolhuijzen P."/>
            <person name="Goolsby J.A."/>
            <person name="Tidwell J."/>
            <person name="Bellgard S.E."/>
            <person name="Bellgard M.I."/>
        </authorList>
    </citation>
    <scope>NUCLEOTIDE SEQUENCE</scope>
    <source>
        <tissue evidence="1">Shoot tissue taken approximately 20 cm above the soil surface</tissue>
    </source>
</reference>
<accession>A0A0A9FT03</accession>
<proteinExistence type="predicted"/>
<reference evidence="1" key="1">
    <citation type="submission" date="2014-09" db="EMBL/GenBank/DDBJ databases">
        <authorList>
            <person name="Magalhaes I.L.F."/>
            <person name="Oliveira U."/>
            <person name="Santos F.R."/>
            <person name="Vidigal T.H.D.A."/>
            <person name="Brescovit A.D."/>
            <person name="Santos A.J."/>
        </authorList>
    </citation>
    <scope>NUCLEOTIDE SEQUENCE</scope>
    <source>
        <tissue evidence="1">Shoot tissue taken approximately 20 cm above the soil surface</tissue>
    </source>
</reference>
<evidence type="ECO:0000313" key="1">
    <source>
        <dbReference type="EMBL" id="JAE14364.1"/>
    </source>
</evidence>
<dbReference type="EMBL" id="GBRH01183532">
    <property type="protein sequence ID" value="JAE14364.1"/>
    <property type="molecule type" value="Transcribed_RNA"/>
</dbReference>